<evidence type="ECO:0000313" key="6">
    <source>
        <dbReference type="EMBL" id="OFJ52912.1"/>
    </source>
</evidence>
<organism evidence="6 7">
    <name type="scientific">Mycolicibacterium grossiae</name>
    <dbReference type="NCBI Taxonomy" id="1552759"/>
    <lineage>
        <taxon>Bacteria</taxon>
        <taxon>Bacillati</taxon>
        <taxon>Actinomycetota</taxon>
        <taxon>Actinomycetes</taxon>
        <taxon>Mycobacteriales</taxon>
        <taxon>Mycobacteriaceae</taxon>
        <taxon>Mycolicibacterium</taxon>
    </lineage>
</organism>
<dbReference type="PROSITE" id="PS50977">
    <property type="entry name" value="HTH_TETR_2"/>
    <property type="match status" value="1"/>
</dbReference>
<dbReference type="RefSeq" id="WP_070353907.1">
    <property type="nucleotide sequence ID" value="NZ_CP043474.1"/>
</dbReference>
<dbReference type="PRINTS" id="PR00455">
    <property type="entry name" value="HTHTETR"/>
</dbReference>
<keyword evidence="1" id="KW-0805">Transcription regulation</keyword>
<dbReference type="InterPro" id="IPR050109">
    <property type="entry name" value="HTH-type_TetR-like_transc_reg"/>
</dbReference>
<dbReference type="Gene3D" id="1.10.357.10">
    <property type="entry name" value="Tetracycline Repressor, domain 2"/>
    <property type="match status" value="1"/>
</dbReference>
<dbReference type="PANTHER" id="PTHR30055:SF234">
    <property type="entry name" value="HTH-TYPE TRANSCRIPTIONAL REGULATOR BETI"/>
    <property type="match status" value="1"/>
</dbReference>
<dbReference type="Pfam" id="PF00440">
    <property type="entry name" value="TetR_N"/>
    <property type="match status" value="1"/>
</dbReference>
<dbReference type="InterPro" id="IPR001647">
    <property type="entry name" value="HTH_TetR"/>
</dbReference>
<dbReference type="PANTHER" id="PTHR30055">
    <property type="entry name" value="HTH-TYPE TRANSCRIPTIONAL REGULATOR RUTR"/>
    <property type="match status" value="1"/>
</dbReference>
<dbReference type="SUPFAM" id="SSF48498">
    <property type="entry name" value="Tetracyclin repressor-like, C-terminal domain"/>
    <property type="match status" value="1"/>
</dbReference>
<feature type="domain" description="HTH tetR-type" evidence="5">
    <location>
        <begin position="6"/>
        <end position="65"/>
    </location>
</feature>
<dbReference type="GO" id="GO:0000976">
    <property type="term" value="F:transcription cis-regulatory region binding"/>
    <property type="evidence" value="ECO:0007669"/>
    <property type="project" value="TreeGrafter"/>
</dbReference>
<dbReference type="OrthoDB" id="9795011at2"/>
<dbReference type="PROSITE" id="PS01081">
    <property type="entry name" value="HTH_TETR_1"/>
    <property type="match status" value="1"/>
</dbReference>
<gene>
    <name evidence="6" type="ORF">BEL07_14965</name>
</gene>
<dbReference type="Pfam" id="PF21597">
    <property type="entry name" value="TetR_C_43"/>
    <property type="match status" value="1"/>
</dbReference>
<dbReference type="InterPro" id="IPR036271">
    <property type="entry name" value="Tet_transcr_reg_TetR-rel_C_sf"/>
</dbReference>
<dbReference type="AlphaFoldDB" id="A0A1E8Q2X3"/>
<accession>A0A1E8Q2X3</accession>
<dbReference type="InterPro" id="IPR023772">
    <property type="entry name" value="DNA-bd_HTH_TetR-type_CS"/>
</dbReference>
<dbReference type="Proteomes" id="UP000178953">
    <property type="component" value="Unassembled WGS sequence"/>
</dbReference>
<proteinExistence type="predicted"/>
<evidence type="ECO:0000313" key="7">
    <source>
        <dbReference type="Proteomes" id="UP000178953"/>
    </source>
</evidence>
<evidence type="ECO:0000256" key="1">
    <source>
        <dbReference type="ARBA" id="ARBA00023015"/>
    </source>
</evidence>
<evidence type="ECO:0000256" key="3">
    <source>
        <dbReference type="ARBA" id="ARBA00023163"/>
    </source>
</evidence>
<protein>
    <recommendedName>
        <fullName evidence="5">HTH tetR-type domain-containing protein</fullName>
    </recommendedName>
</protein>
<comment type="caution">
    <text evidence="6">The sequence shown here is derived from an EMBL/GenBank/DDBJ whole genome shotgun (WGS) entry which is preliminary data.</text>
</comment>
<keyword evidence="2 4" id="KW-0238">DNA-binding</keyword>
<dbReference type="EMBL" id="MCHX01000032">
    <property type="protein sequence ID" value="OFJ52912.1"/>
    <property type="molecule type" value="Genomic_DNA"/>
</dbReference>
<dbReference type="SUPFAM" id="SSF46689">
    <property type="entry name" value="Homeodomain-like"/>
    <property type="match status" value="1"/>
</dbReference>
<feature type="DNA-binding region" description="H-T-H motif" evidence="4">
    <location>
        <begin position="28"/>
        <end position="47"/>
    </location>
</feature>
<keyword evidence="3" id="KW-0804">Transcription</keyword>
<evidence type="ECO:0000256" key="2">
    <source>
        <dbReference type="ARBA" id="ARBA00023125"/>
    </source>
</evidence>
<dbReference type="InterPro" id="IPR009057">
    <property type="entry name" value="Homeodomain-like_sf"/>
</dbReference>
<reference evidence="6 7" key="1">
    <citation type="submission" date="2016-09" db="EMBL/GenBank/DDBJ databases">
        <title>genome sequence of Mycobacterium sp. 739 SCH.</title>
        <authorList>
            <person name="Greninger A.L."/>
            <person name="Qin X."/>
            <person name="Jerome K."/>
            <person name="Vora S."/>
            <person name="Quinn K."/>
        </authorList>
    </citation>
    <scope>NUCLEOTIDE SEQUENCE [LARGE SCALE GENOMIC DNA]</scope>
    <source>
        <strain evidence="6 7">SCH</strain>
    </source>
</reference>
<evidence type="ECO:0000256" key="4">
    <source>
        <dbReference type="PROSITE-ProRule" id="PRU00335"/>
    </source>
</evidence>
<dbReference type="GO" id="GO:0003700">
    <property type="term" value="F:DNA-binding transcription factor activity"/>
    <property type="evidence" value="ECO:0007669"/>
    <property type="project" value="TreeGrafter"/>
</dbReference>
<dbReference type="InterPro" id="IPR049445">
    <property type="entry name" value="TetR_SbtR-like_C"/>
</dbReference>
<evidence type="ECO:0000259" key="5">
    <source>
        <dbReference type="PROSITE" id="PS50977"/>
    </source>
</evidence>
<keyword evidence="7" id="KW-1185">Reference proteome</keyword>
<name>A0A1E8Q2X3_9MYCO</name>
<sequence length="180" mass="19292">MRRDAADNRDRLLRAAEDVFAAHGPAATLEDVARAAGVGPATLYRRFTNKDALVREVLTGFFHRLIDVTADAERAPAADGLAVFLRTVGVEIAAKAGLSAPMWGDLAPQPLVDELRDRSTALMERAKAAGAVHDDVTADDVASAVWALRGVIQSEAVDPARRGRALWQRHLAIVLRGLAP</sequence>